<dbReference type="InterPro" id="IPR052907">
    <property type="entry name" value="Beta-lactamase/esterase"/>
</dbReference>
<dbReference type="SUPFAM" id="SSF56601">
    <property type="entry name" value="beta-lactamase/transpeptidase-like"/>
    <property type="match status" value="1"/>
</dbReference>
<evidence type="ECO:0000259" key="1">
    <source>
        <dbReference type="Pfam" id="PF00144"/>
    </source>
</evidence>
<protein>
    <submittedName>
        <fullName evidence="2">Esterase</fullName>
    </submittedName>
</protein>
<dbReference type="Pfam" id="PF00144">
    <property type="entry name" value="Beta-lactamase"/>
    <property type="match status" value="1"/>
</dbReference>
<accession>A0ABQ5V945</accession>
<dbReference type="EMBL" id="BSNK01000002">
    <property type="protein sequence ID" value="GLQ23955.1"/>
    <property type="molecule type" value="Genomic_DNA"/>
</dbReference>
<dbReference type="InterPro" id="IPR012338">
    <property type="entry name" value="Beta-lactam/transpept-like"/>
</dbReference>
<organism evidence="2 3">
    <name type="scientific">Algimonas ampicilliniresistens</name>
    <dbReference type="NCBI Taxonomy" id="1298735"/>
    <lineage>
        <taxon>Bacteria</taxon>
        <taxon>Pseudomonadati</taxon>
        <taxon>Pseudomonadota</taxon>
        <taxon>Alphaproteobacteria</taxon>
        <taxon>Maricaulales</taxon>
        <taxon>Robiginitomaculaceae</taxon>
        <taxon>Algimonas</taxon>
    </lineage>
</organism>
<dbReference type="PANTHER" id="PTHR43319:SF3">
    <property type="entry name" value="BETA-LACTAMASE-RELATED DOMAIN-CONTAINING PROTEIN"/>
    <property type="match status" value="1"/>
</dbReference>
<feature type="domain" description="Beta-lactamase-related" evidence="1">
    <location>
        <begin position="34"/>
        <end position="374"/>
    </location>
</feature>
<keyword evidence="3" id="KW-1185">Reference proteome</keyword>
<dbReference type="RefSeq" id="WP_284389894.1">
    <property type="nucleotide sequence ID" value="NZ_BSNK01000002.1"/>
</dbReference>
<dbReference type="Gene3D" id="3.40.710.10">
    <property type="entry name" value="DD-peptidase/beta-lactamase superfamily"/>
    <property type="match status" value="1"/>
</dbReference>
<dbReference type="Proteomes" id="UP001161391">
    <property type="component" value="Unassembled WGS sequence"/>
</dbReference>
<proteinExistence type="predicted"/>
<reference evidence="2" key="1">
    <citation type="journal article" date="2014" name="Int. J. Syst. Evol. Microbiol.">
        <title>Complete genome of a new Firmicutes species belonging to the dominant human colonic microbiota ('Ruminococcus bicirculans') reveals two chromosomes and a selective capacity to utilize plant glucans.</title>
        <authorList>
            <consortium name="NISC Comparative Sequencing Program"/>
            <person name="Wegmann U."/>
            <person name="Louis P."/>
            <person name="Goesmann A."/>
            <person name="Henrissat B."/>
            <person name="Duncan S.H."/>
            <person name="Flint H.J."/>
        </authorList>
    </citation>
    <scope>NUCLEOTIDE SEQUENCE</scope>
    <source>
        <strain evidence="2">NBRC 108219</strain>
    </source>
</reference>
<comment type="caution">
    <text evidence="2">The sequence shown here is derived from an EMBL/GenBank/DDBJ whole genome shotgun (WGS) entry which is preliminary data.</text>
</comment>
<gene>
    <name evidence="2" type="ORF">GCM10007853_18290</name>
</gene>
<sequence>MTDRLTPDLPIAGLVAPGFEPVHDAVLENFRSEDELGCQVAIFRNGDPLVDLCAGWGDRKHETEVTPETLFSVYSSGKTMAALVIAYQVEQGLLDYEQSVAEIWPEFVSHGKASLTLAQLMSHQSGLCGITDPTFQPQDWIDFDKVIGVLEDQEPLFEPGSQSGYSPITFGFLAGEVARRVDPQNRRLGRILAEDLAGPAQADVHIGLDSSDHDRVAQNVKPRAAADLGPLTEAKRIAFLKPWSSPSRISGEQWREAEMAGSNCQASAAGIGAMMGAFATGRVADRQILSPAVREAATRSRIMGPDAVLPFTIDFAAGVMRNAPNYNYGPNPDGLGHSGWGGSAVFADPKTGLHGAYVMNRQNKYLMGDPRANRIIDAAFAALGAL</sequence>
<reference evidence="2" key="2">
    <citation type="submission" date="2023-01" db="EMBL/GenBank/DDBJ databases">
        <title>Draft genome sequence of Algimonas ampicilliniresistens strain NBRC 108219.</title>
        <authorList>
            <person name="Sun Q."/>
            <person name="Mori K."/>
        </authorList>
    </citation>
    <scope>NUCLEOTIDE SEQUENCE</scope>
    <source>
        <strain evidence="2">NBRC 108219</strain>
    </source>
</reference>
<dbReference type="InterPro" id="IPR001466">
    <property type="entry name" value="Beta-lactam-related"/>
</dbReference>
<name>A0ABQ5V945_9PROT</name>
<evidence type="ECO:0000313" key="2">
    <source>
        <dbReference type="EMBL" id="GLQ23955.1"/>
    </source>
</evidence>
<dbReference type="PANTHER" id="PTHR43319">
    <property type="entry name" value="BETA-LACTAMASE-RELATED"/>
    <property type="match status" value="1"/>
</dbReference>
<evidence type="ECO:0000313" key="3">
    <source>
        <dbReference type="Proteomes" id="UP001161391"/>
    </source>
</evidence>